<dbReference type="GO" id="GO:0003676">
    <property type="term" value="F:nucleic acid binding"/>
    <property type="evidence" value="ECO:0007669"/>
    <property type="project" value="InterPro"/>
</dbReference>
<comment type="caution">
    <text evidence="1">The sequence shown here is derived from an EMBL/GenBank/DDBJ whole genome shotgun (WGS) entry which is preliminary data.</text>
</comment>
<accession>A0A0F9LTW6</accession>
<sequence length="287" mass="30759">MATYTKAFTIDFTDGGDTIYQGIDKNEDNVDQLVSDLNNAHTTTRGDMIYKAASAVSRLAIGGAMQMIQSDGTDPKWFPNINYKIDTKISYTDTDSISVTWPDAPDSDGPSAVNVNLSSTGTNRIYYLHMKRALATPTQPASSEFQFSTAAAVSSNVQVGVVIVDGSQNIRKFYCPSPGQYLWDAPLKILNNGNSSGFANVDFQGGSGGTQYAPNDAAYARIRCLTTSATFLNLRVDGSTSSGVAVLPASANAVAVLKFPLTLGILEYQVQNTSTNGQMWALGFDMF</sequence>
<dbReference type="PROSITE" id="PS00116">
    <property type="entry name" value="DNA_POLYMERASE_B"/>
    <property type="match status" value="1"/>
</dbReference>
<gene>
    <name evidence="1" type="ORF">LCGC14_1540690</name>
</gene>
<name>A0A0F9LTW6_9ZZZZ</name>
<evidence type="ECO:0000313" key="1">
    <source>
        <dbReference type="EMBL" id="KKM60552.1"/>
    </source>
</evidence>
<dbReference type="EMBL" id="LAZR01011657">
    <property type="protein sequence ID" value="KKM60552.1"/>
    <property type="molecule type" value="Genomic_DNA"/>
</dbReference>
<organism evidence="1">
    <name type="scientific">marine sediment metagenome</name>
    <dbReference type="NCBI Taxonomy" id="412755"/>
    <lineage>
        <taxon>unclassified sequences</taxon>
        <taxon>metagenomes</taxon>
        <taxon>ecological metagenomes</taxon>
    </lineage>
</organism>
<dbReference type="GO" id="GO:0000166">
    <property type="term" value="F:nucleotide binding"/>
    <property type="evidence" value="ECO:0007669"/>
    <property type="project" value="InterPro"/>
</dbReference>
<dbReference type="AlphaFoldDB" id="A0A0F9LTW6"/>
<reference evidence="1" key="1">
    <citation type="journal article" date="2015" name="Nature">
        <title>Complex archaea that bridge the gap between prokaryotes and eukaryotes.</title>
        <authorList>
            <person name="Spang A."/>
            <person name="Saw J.H."/>
            <person name="Jorgensen S.L."/>
            <person name="Zaremba-Niedzwiedzka K."/>
            <person name="Martijn J."/>
            <person name="Lind A.E."/>
            <person name="van Eijk R."/>
            <person name="Schleper C."/>
            <person name="Guy L."/>
            <person name="Ettema T.J."/>
        </authorList>
    </citation>
    <scope>NUCLEOTIDE SEQUENCE</scope>
</reference>
<dbReference type="InterPro" id="IPR017964">
    <property type="entry name" value="DNA-dir_DNA_pol_B_CS"/>
</dbReference>
<proteinExistence type="predicted"/>
<protein>
    <submittedName>
        <fullName evidence="1">Uncharacterized protein</fullName>
    </submittedName>
</protein>